<dbReference type="EMBL" id="CP002551">
    <property type="protein sequence ID" value="ADZ10003.1"/>
    <property type="molecule type" value="Genomic_DNA"/>
</dbReference>
<dbReference type="AlphaFoldDB" id="F0TA53"/>
<organism evidence="2 3">
    <name type="scientific">Methanobacterium lacus (strain AL-21)</name>
    <dbReference type="NCBI Taxonomy" id="877455"/>
    <lineage>
        <taxon>Archaea</taxon>
        <taxon>Methanobacteriati</taxon>
        <taxon>Methanobacteriota</taxon>
        <taxon>Methanomada group</taxon>
        <taxon>Methanobacteria</taxon>
        <taxon>Methanobacteriales</taxon>
        <taxon>Methanobacteriaceae</taxon>
        <taxon>Methanobacterium</taxon>
    </lineage>
</organism>
<reference evidence="3" key="1">
    <citation type="submission" date="2011-02" db="EMBL/GenBank/DDBJ databases">
        <title>Complete sequence of Methanobacterium sp. AL-21.</title>
        <authorList>
            <consortium name="US DOE Joint Genome Institute"/>
            <person name="Lucas S."/>
            <person name="Copeland A."/>
            <person name="Lapidus A."/>
            <person name="Cheng J.-F."/>
            <person name="Goodwin L."/>
            <person name="Pitluck S."/>
            <person name="Chertkov O."/>
            <person name="Detter J.C."/>
            <person name="Han C."/>
            <person name="Tapia R."/>
            <person name="Land M."/>
            <person name="Hauser L."/>
            <person name="Kyrpides N."/>
            <person name="Ivanova N."/>
            <person name="Mikhailova N."/>
            <person name="Pagani I."/>
            <person name="Cadillo-Quiroz H."/>
            <person name="Imachi H."/>
            <person name="Zinder S."/>
            <person name="Liu W."/>
            <person name="Woyke T."/>
        </authorList>
    </citation>
    <scope>NUCLEOTIDE SEQUENCE [LARGE SCALE GENOMIC DNA]</scope>
    <source>
        <strain evidence="3">AL-21</strain>
    </source>
</reference>
<evidence type="ECO:0000313" key="2">
    <source>
        <dbReference type="EMBL" id="ADZ10003.1"/>
    </source>
</evidence>
<proteinExistence type="predicted"/>
<keyword evidence="3" id="KW-1185">Reference proteome</keyword>
<dbReference type="eggNOG" id="arCOG10949">
    <property type="taxonomic scope" value="Archaea"/>
</dbReference>
<dbReference type="Proteomes" id="UP000007490">
    <property type="component" value="Chromosome"/>
</dbReference>
<protein>
    <submittedName>
        <fullName evidence="2">Uncharacterized protein</fullName>
    </submittedName>
</protein>
<evidence type="ECO:0000256" key="1">
    <source>
        <dbReference type="SAM" id="MobiDB-lite"/>
    </source>
</evidence>
<name>F0TA53_METLA</name>
<evidence type="ECO:0000313" key="3">
    <source>
        <dbReference type="Proteomes" id="UP000007490"/>
    </source>
</evidence>
<dbReference type="KEGG" id="mel:Metbo_1781"/>
<gene>
    <name evidence="2" type="ordered locus">Metbo_1781</name>
</gene>
<feature type="compositionally biased region" description="Basic residues" evidence="1">
    <location>
        <begin position="9"/>
        <end position="27"/>
    </location>
</feature>
<accession>F0TA53</accession>
<reference evidence="2 3" key="2">
    <citation type="journal article" date="2014" name="Int. J. Syst. Evol. Microbiol.">
        <title>Methanobacterium paludis sp. nov. and a novel strain of Methanobacterium lacus isolated from northern peatlands.</title>
        <authorList>
            <person name="Cadillo-Quiroz H."/>
            <person name="Brauer S.L."/>
            <person name="Goodson N."/>
            <person name="Yavitt J.B."/>
            <person name="Zinder S.H."/>
        </authorList>
    </citation>
    <scope>NUCLEOTIDE SEQUENCE [LARGE SCALE GENOMIC DNA]</scope>
    <source>
        <strain evidence="2 3">AL-21</strain>
    </source>
</reference>
<feature type="region of interest" description="Disordered" evidence="1">
    <location>
        <begin position="1"/>
        <end position="34"/>
    </location>
</feature>
<dbReference type="HOGENOM" id="CLU_220552_0_0_2"/>
<sequence length="34" mass="3820">MAKISGTNKRTRPKKGYKKAGSKRGRAVKNPFTR</sequence>